<dbReference type="PROSITE" id="PS00564">
    <property type="entry name" value="ARGININOSUCCIN_SYN_1"/>
    <property type="match status" value="1"/>
</dbReference>
<comment type="pathway">
    <text evidence="2">Nitrogen metabolism; urea cycle; (N(omega)-L-arginino)succinate from L-aspartate and L-citrulline: step 1/1.</text>
</comment>
<feature type="domain" description="Arginosuccinate synthase-like N-terminal" evidence="9">
    <location>
        <begin position="17"/>
        <end position="150"/>
    </location>
</feature>
<name>A0ABY6KIA0_9ARAC</name>
<dbReference type="PANTHER" id="PTHR11587:SF2">
    <property type="entry name" value="ARGININOSUCCINATE SYNTHASE"/>
    <property type="match status" value="1"/>
</dbReference>
<dbReference type="InterPro" id="IPR023434">
    <property type="entry name" value="Arginosuc_synth_type_1_subfam"/>
</dbReference>
<evidence type="ECO:0000259" key="9">
    <source>
        <dbReference type="Pfam" id="PF00764"/>
    </source>
</evidence>
<dbReference type="Gene3D" id="1.20.5.470">
    <property type="entry name" value="Single helix bin"/>
    <property type="match status" value="1"/>
</dbReference>
<dbReference type="Pfam" id="PF20979">
    <property type="entry name" value="Arginosuc_syn_C"/>
    <property type="match status" value="1"/>
</dbReference>
<evidence type="ECO:0000256" key="8">
    <source>
        <dbReference type="ARBA" id="ARBA00022840"/>
    </source>
</evidence>
<dbReference type="CDD" id="cd01999">
    <property type="entry name" value="ASS"/>
    <property type="match status" value="1"/>
</dbReference>
<evidence type="ECO:0000256" key="5">
    <source>
        <dbReference type="ARBA" id="ARBA00022598"/>
    </source>
</evidence>
<evidence type="ECO:0000256" key="4">
    <source>
        <dbReference type="ARBA" id="ARBA00022571"/>
    </source>
</evidence>
<dbReference type="PANTHER" id="PTHR11587">
    <property type="entry name" value="ARGININOSUCCINATE SYNTHASE"/>
    <property type="match status" value="1"/>
</dbReference>
<keyword evidence="12" id="KW-1185">Reference proteome</keyword>
<dbReference type="EMBL" id="CP092868">
    <property type="protein sequence ID" value="UYV68575.1"/>
    <property type="molecule type" value="Genomic_DNA"/>
</dbReference>
<evidence type="ECO:0000256" key="3">
    <source>
        <dbReference type="ARBA" id="ARBA00012286"/>
    </source>
</evidence>
<dbReference type="SUPFAM" id="SSF69864">
    <property type="entry name" value="Argininosuccinate synthetase, C-terminal domain"/>
    <property type="match status" value="1"/>
</dbReference>
<dbReference type="InterPro" id="IPR018223">
    <property type="entry name" value="Arginosuc_synth_CS"/>
</dbReference>
<organism evidence="11 12">
    <name type="scientific">Cordylochernes scorpioides</name>
    <dbReference type="NCBI Taxonomy" id="51811"/>
    <lineage>
        <taxon>Eukaryota</taxon>
        <taxon>Metazoa</taxon>
        <taxon>Ecdysozoa</taxon>
        <taxon>Arthropoda</taxon>
        <taxon>Chelicerata</taxon>
        <taxon>Arachnida</taxon>
        <taxon>Pseudoscorpiones</taxon>
        <taxon>Cheliferoidea</taxon>
        <taxon>Chernetidae</taxon>
        <taxon>Cordylochernes</taxon>
    </lineage>
</organism>
<feature type="domain" description="Arginosuccinate synthase C-terminal" evidence="10">
    <location>
        <begin position="164"/>
        <end position="382"/>
    </location>
</feature>
<accession>A0ABY6KIA0</accession>
<gene>
    <name evidence="11" type="ORF">LAZ67_6000123</name>
</gene>
<keyword evidence="5" id="KW-0436">Ligase</keyword>
<evidence type="ECO:0000256" key="6">
    <source>
        <dbReference type="ARBA" id="ARBA00022605"/>
    </source>
</evidence>
<dbReference type="Proteomes" id="UP001235939">
    <property type="component" value="Chromosome 06"/>
</dbReference>
<keyword evidence="4" id="KW-0055">Arginine biosynthesis</keyword>
<dbReference type="Gene3D" id="3.40.50.620">
    <property type="entry name" value="HUPs"/>
    <property type="match status" value="1"/>
</dbReference>
<evidence type="ECO:0000256" key="1">
    <source>
        <dbReference type="ARBA" id="ARBA00004967"/>
    </source>
</evidence>
<keyword evidence="6" id="KW-0028">Amino-acid biosynthesis</keyword>
<dbReference type="PROSITE" id="PS00565">
    <property type="entry name" value="ARGININOSUCCIN_SYN_2"/>
    <property type="match status" value="1"/>
</dbReference>
<proteinExistence type="inferred from homology"/>
<dbReference type="SUPFAM" id="SSF52402">
    <property type="entry name" value="Adenine nucleotide alpha hydrolases-like"/>
    <property type="match status" value="1"/>
</dbReference>
<protein>
    <recommendedName>
        <fullName evidence="3">argininosuccinate synthase</fullName>
        <ecNumber evidence="3">6.3.4.5</ecNumber>
    </recommendedName>
</protein>
<evidence type="ECO:0000256" key="7">
    <source>
        <dbReference type="ARBA" id="ARBA00022741"/>
    </source>
</evidence>
<keyword evidence="7" id="KW-0547">Nucleotide-binding</keyword>
<evidence type="ECO:0000256" key="2">
    <source>
        <dbReference type="ARBA" id="ARBA00005154"/>
    </source>
</evidence>
<dbReference type="Gene3D" id="3.90.1260.10">
    <property type="entry name" value="Argininosuccinate synthetase, chain A, domain 2"/>
    <property type="match status" value="1"/>
</dbReference>
<sequence>MAELRASVMTAAGKETVVLAYSGGLDTTCILAWLRDSGHDVVAFCADLGQGDDMDEVRANAEKIGAKHVVIRDLRREFVQEFVWPAVAAGAIYEDRYLLGTALARPLIARELLATAREHGATSVSHGATGKGNDQIRFELACLALQPGIKEHNFHVPATPKAPWSIDSNLMHTSYESGVLEDPAHAPPPELFQRTRHAHAAPDTPLEMEVDFSQGVPVRVSCQGRAITDPLEMVEFLNQAAGEHGVGRVDVVENRVVGMKSRGVYETPGVTILYHAHLDLECMVLDREVRRLKQYLATRFSEQVYGGLWFSPECEFTRKCLTESQRLVTGSVRLRLSKGNVEILGRSSPSSPYNQDLVSMDVQGDYTPEDAEGFIRITAVRLAEHMRVKAAAGVDG</sequence>
<comment type="pathway">
    <text evidence="1">Amino-acid biosynthesis; L-arginine biosynthesis; L-arginine from L-ornithine and carbamoyl phosphate: step 2/3.</text>
</comment>
<dbReference type="InterPro" id="IPR001518">
    <property type="entry name" value="Arginosuc_synth"/>
</dbReference>
<dbReference type="EC" id="6.3.4.5" evidence="3"/>
<keyword evidence="8" id="KW-0067">ATP-binding</keyword>
<dbReference type="HAMAP" id="MF_00005">
    <property type="entry name" value="Arg_succ_synth_type1"/>
    <property type="match status" value="1"/>
</dbReference>
<dbReference type="Pfam" id="PF00764">
    <property type="entry name" value="Arginosuc_synth"/>
    <property type="match status" value="1"/>
</dbReference>
<dbReference type="InterPro" id="IPR048268">
    <property type="entry name" value="Arginosuc_syn_C"/>
</dbReference>
<dbReference type="InterPro" id="IPR024074">
    <property type="entry name" value="AS_cat/multimer_dom_body"/>
</dbReference>
<evidence type="ECO:0000313" key="11">
    <source>
        <dbReference type="EMBL" id="UYV68575.1"/>
    </source>
</evidence>
<dbReference type="InterPro" id="IPR014729">
    <property type="entry name" value="Rossmann-like_a/b/a_fold"/>
</dbReference>
<evidence type="ECO:0000313" key="12">
    <source>
        <dbReference type="Proteomes" id="UP001235939"/>
    </source>
</evidence>
<evidence type="ECO:0000259" key="10">
    <source>
        <dbReference type="Pfam" id="PF20979"/>
    </source>
</evidence>
<reference evidence="11 12" key="1">
    <citation type="submission" date="2022-01" db="EMBL/GenBank/DDBJ databases">
        <title>A chromosomal length assembly of Cordylochernes scorpioides.</title>
        <authorList>
            <person name="Zeh D."/>
            <person name="Zeh J."/>
        </authorList>
    </citation>
    <scope>NUCLEOTIDE SEQUENCE [LARGE SCALE GENOMIC DNA]</scope>
    <source>
        <strain evidence="11">IN4F17</strain>
        <tissue evidence="11">Whole Body</tissue>
    </source>
</reference>
<dbReference type="InterPro" id="IPR048267">
    <property type="entry name" value="Arginosuc_syn_N"/>
</dbReference>